<dbReference type="EMBL" id="GBXM01053146">
    <property type="protein sequence ID" value="JAH55431.1"/>
    <property type="molecule type" value="Transcribed_RNA"/>
</dbReference>
<protein>
    <submittedName>
        <fullName evidence="1">Uncharacterized protein</fullName>
    </submittedName>
</protein>
<sequence>MQRKLCCQSVVSGWCQEANQIPKLRTSCSHKVPHIPPADHRKTIPCETKRKARGDHYMLGDQ</sequence>
<evidence type="ECO:0000313" key="1">
    <source>
        <dbReference type="EMBL" id="JAH55431.1"/>
    </source>
</evidence>
<proteinExistence type="predicted"/>
<accession>A0A0E9TPD0</accession>
<dbReference type="AlphaFoldDB" id="A0A0E9TPD0"/>
<name>A0A0E9TPD0_ANGAN</name>
<reference evidence="1" key="2">
    <citation type="journal article" date="2015" name="Fish Shellfish Immunol.">
        <title>Early steps in the European eel (Anguilla anguilla)-Vibrio vulnificus interaction in the gills: Role of the RtxA13 toxin.</title>
        <authorList>
            <person name="Callol A."/>
            <person name="Pajuelo D."/>
            <person name="Ebbesson L."/>
            <person name="Teles M."/>
            <person name="MacKenzie S."/>
            <person name="Amaro C."/>
        </authorList>
    </citation>
    <scope>NUCLEOTIDE SEQUENCE</scope>
</reference>
<organism evidence="1">
    <name type="scientific">Anguilla anguilla</name>
    <name type="common">European freshwater eel</name>
    <name type="synonym">Muraena anguilla</name>
    <dbReference type="NCBI Taxonomy" id="7936"/>
    <lineage>
        <taxon>Eukaryota</taxon>
        <taxon>Metazoa</taxon>
        <taxon>Chordata</taxon>
        <taxon>Craniata</taxon>
        <taxon>Vertebrata</taxon>
        <taxon>Euteleostomi</taxon>
        <taxon>Actinopterygii</taxon>
        <taxon>Neopterygii</taxon>
        <taxon>Teleostei</taxon>
        <taxon>Anguilliformes</taxon>
        <taxon>Anguillidae</taxon>
        <taxon>Anguilla</taxon>
    </lineage>
</organism>
<reference evidence="1" key="1">
    <citation type="submission" date="2014-11" db="EMBL/GenBank/DDBJ databases">
        <authorList>
            <person name="Amaro Gonzalez C."/>
        </authorList>
    </citation>
    <scope>NUCLEOTIDE SEQUENCE</scope>
</reference>